<evidence type="ECO:0008006" key="3">
    <source>
        <dbReference type="Google" id="ProtNLM"/>
    </source>
</evidence>
<accession>A0A0D8ZPC1</accession>
<dbReference type="EMBL" id="JYON01000024">
    <property type="protein sequence ID" value="KJH70329.1"/>
    <property type="molecule type" value="Genomic_DNA"/>
</dbReference>
<gene>
    <name evidence="1" type="ORF">UH38_18665</name>
</gene>
<evidence type="ECO:0000313" key="2">
    <source>
        <dbReference type="Proteomes" id="UP000032452"/>
    </source>
</evidence>
<name>A0A0D8ZPC1_9CYAN</name>
<organism evidence="1 2">
    <name type="scientific">Aliterella atlantica CENA595</name>
    <dbReference type="NCBI Taxonomy" id="1618023"/>
    <lineage>
        <taxon>Bacteria</taxon>
        <taxon>Bacillati</taxon>
        <taxon>Cyanobacteriota</taxon>
        <taxon>Cyanophyceae</taxon>
        <taxon>Chroococcidiopsidales</taxon>
        <taxon>Aliterellaceae</taxon>
        <taxon>Aliterella</taxon>
    </lineage>
</organism>
<evidence type="ECO:0000313" key="1">
    <source>
        <dbReference type="EMBL" id="KJH70329.1"/>
    </source>
</evidence>
<protein>
    <recommendedName>
        <fullName evidence="3">Restriction endonuclease type IV Mrr domain-containing protein</fullName>
    </recommendedName>
</protein>
<dbReference type="OrthoDB" id="9132373at2"/>
<dbReference type="AlphaFoldDB" id="A0A0D8ZPC1"/>
<proteinExistence type="predicted"/>
<reference evidence="1 2" key="1">
    <citation type="submission" date="2015-02" db="EMBL/GenBank/DDBJ databases">
        <title>Draft genome of a novel marine cyanobacterium (Chroococcales) isolated from South Atlantic Ocean.</title>
        <authorList>
            <person name="Rigonato J."/>
            <person name="Alvarenga D.O."/>
            <person name="Branco L.H."/>
            <person name="Varani A.M."/>
            <person name="Brandini F.P."/>
            <person name="Fiore M.F."/>
        </authorList>
    </citation>
    <scope>NUCLEOTIDE SEQUENCE [LARGE SCALE GENOMIC DNA]</scope>
    <source>
        <strain evidence="1 2">CENA595</strain>
    </source>
</reference>
<sequence length="115" mass="13314">MQNYQLDPQSVEIVGRNKLVNELLKAGIEVSLPIRDRGIDLIAYIDIDKENELQSFVACPIQMKAATERRFSLNKKYERFKNLLLTFVWHVNDPNSNIIYALTYSEALKVAEKLE</sequence>
<keyword evidence="2" id="KW-1185">Reference proteome</keyword>
<dbReference type="RefSeq" id="WP_045056199.1">
    <property type="nucleotide sequence ID" value="NZ_CAWMDP010000016.1"/>
</dbReference>
<comment type="caution">
    <text evidence="1">The sequence shown here is derived from an EMBL/GenBank/DDBJ whole genome shotgun (WGS) entry which is preliminary data.</text>
</comment>
<dbReference type="Proteomes" id="UP000032452">
    <property type="component" value="Unassembled WGS sequence"/>
</dbReference>